<dbReference type="STRING" id="247523.B0W48_13800"/>
<dbReference type="Pfam" id="PF18047">
    <property type="entry name" value="PatG_D"/>
    <property type="match status" value="1"/>
</dbReference>
<dbReference type="Proteomes" id="UP000188243">
    <property type="component" value="Chromosome"/>
</dbReference>
<reference evidence="3 4" key="1">
    <citation type="submission" date="2017-02" db="EMBL/GenBank/DDBJ databases">
        <title>Complete genome sequence of the cold-active Pseudoalteromonas aliena strain EH1 isolated from Arctic seawater.</title>
        <authorList>
            <person name="Kim E."/>
            <person name="Heo E."/>
            <person name="Kim H."/>
            <person name="Kim D."/>
        </authorList>
    </citation>
    <scope>NUCLEOTIDE SEQUENCE [LARGE SCALE GENOMIC DNA]</scope>
    <source>
        <strain evidence="3 4">EH1</strain>
    </source>
</reference>
<evidence type="ECO:0008006" key="5">
    <source>
        <dbReference type="Google" id="ProtNLM"/>
    </source>
</evidence>
<dbReference type="KEGG" id="paln:B0W48_13800"/>
<evidence type="ECO:0000313" key="3">
    <source>
        <dbReference type="EMBL" id="AQQ00788.1"/>
    </source>
</evidence>
<name>A0A1Q2H0B3_9GAMM</name>
<dbReference type="InterPro" id="IPR040483">
    <property type="entry name" value="PatG_dom"/>
</dbReference>
<dbReference type="Pfam" id="PF18065">
    <property type="entry name" value="PatG_C"/>
    <property type="match status" value="1"/>
</dbReference>
<dbReference type="EMBL" id="CP019628">
    <property type="protein sequence ID" value="AQQ00788.1"/>
    <property type="molecule type" value="Genomic_DNA"/>
</dbReference>
<dbReference type="AlphaFoldDB" id="A0A1Q2H0B3"/>
<gene>
    <name evidence="3" type="ORF">B0W48_13800</name>
</gene>
<organism evidence="3 4">
    <name type="scientific">Pseudoalteromonas aliena</name>
    <dbReference type="NCBI Taxonomy" id="247523"/>
    <lineage>
        <taxon>Bacteria</taxon>
        <taxon>Pseudomonadati</taxon>
        <taxon>Pseudomonadota</taxon>
        <taxon>Gammaproteobacteria</taxon>
        <taxon>Alteromonadales</taxon>
        <taxon>Pseudoalteromonadaceae</taxon>
        <taxon>Pseudoalteromonas</taxon>
    </lineage>
</organism>
<evidence type="ECO:0000259" key="2">
    <source>
        <dbReference type="Pfam" id="PF18065"/>
    </source>
</evidence>
<protein>
    <recommendedName>
        <fullName evidence="5">PatG C-terminal domain-containing protein</fullName>
    </recommendedName>
</protein>
<feature type="domain" description="PatG C-terminal" evidence="2">
    <location>
        <begin position="189"/>
        <end position="299"/>
    </location>
</feature>
<dbReference type="InterPro" id="IPR040636">
    <property type="entry name" value="PatG_C"/>
</dbReference>
<evidence type="ECO:0000313" key="4">
    <source>
        <dbReference type="Proteomes" id="UP000188243"/>
    </source>
</evidence>
<sequence length="306" mass="34584">MYNSNKLQHDKNITRPPVTQFALPEKVGVEHHLYENHFVYCVGNINAKFPTLNLEKELNQNSIMSSEQLPMLDNVNDNIALERLNRNKNLYQQLFKGLSQPNNRYIARSMEWVLDNRFNEQQYKLLLSTDELLTQCISALGRTESSKKGQVAIVGSVTDAGEMFVTAIMPTTVMPFGQLLNGEHGSNAQFLKLIDEITALDSSSGNTDGARALNFALYNNVDIYNHTYSLYYNSSSDGPNPSGYQLLAIDTDTLTSGDRIVVNVIFKYQGINTGALQFWYCRVDVTGEYPFIVSSWQQYLPSFKSK</sequence>
<feature type="domain" description="PatG" evidence="1">
    <location>
        <begin position="38"/>
        <end position="145"/>
    </location>
</feature>
<evidence type="ECO:0000259" key="1">
    <source>
        <dbReference type="Pfam" id="PF18047"/>
    </source>
</evidence>
<dbReference type="RefSeq" id="WP_077537465.1">
    <property type="nucleotide sequence ID" value="NZ_CP019628.1"/>
</dbReference>
<accession>A0A1Q2H0B3</accession>
<proteinExistence type="predicted"/>